<keyword evidence="2" id="KW-0812">Transmembrane</keyword>
<reference evidence="4" key="2">
    <citation type="journal article" date="2018" name="Nat. Commun.">
        <title>Extreme sensitivity to ultraviolet light in the fungal pathogen causing white-nose syndrome of bats.</title>
        <authorList>
            <person name="Palmer J.M."/>
            <person name="Drees K.P."/>
            <person name="Foster J.T."/>
            <person name="Lindner D.L."/>
        </authorList>
    </citation>
    <scope>NUCLEOTIDE SEQUENCE [LARGE SCALE GENOMIC DNA]</scope>
    <source>
        <strain evidence="4">UAMH 10579</strain>
    </source>
</reference>
<evidence type="ECO:0000256" key="1">
    <source>
        <dbReference type="SAM" id="MobiDB-lite"/>
    </source>
</evidence>
<name>A0A1B8GNP2_9PEZI</name>
<dbReference type="AlphaFoldDB" id="A0A1B8GNP2"/>
<organism evidence="3 4">
    <name type="scientific">Pseudogymnoascus verrucosus</name>
    <dbReference type="NCBI Taxonomy" id="342668"/>
    <lineage>
        <taxon>Eukaryota</taxon>
        <taxon>Fungi</taxon>
        <taxon>Dikarya</taxon>
        <taxon>Ascomycota</taxon>
        <taxon>Pezizomycotina</taxon>
        <taxon>Leotiomycetes</taxon>
        <taxon>Thelebolales</taxon>
        <taxon>Thelebolaceae</taxon>
        <taxon>Pseudogymnoascus</taxon>
    </lineage>
</organism>
<protein>
    <submittedName>
        <fullName evidence="3">Uncharacterized protein</fullName>
    </submittedName>
</protein>
<dbReference type="GeneID" id="28837644"/>
<sequence length="186" mass="20123">MEALDRIAGIPPPTTWKTVSASIFHYSTLPIVKIATGIVNTVLVVSAPLIHLVSYITHVLLLPLSLFGNLETFYIYFGVASIVGLLAGGVVYSISSVLVSILGLKPTPTQKTPRTIQGSQGRQQQESSRRLRGTAVPKGRLTTGYEETPFYGEPLTRENVGYLDKGRQPRGLSSQIIPEEDSGSDL</sequence>
<dbReference type="OrthoDB" id="4502894at2759"/>
<evidence type="ECO:0000313" key="3">
    <source>
        <dbReference type="EMBL" id="OBT97418.1"/>
    </source>
</evidence>
<feature type="region of interest" description="Disordered" evidence="1">
    <location>
        <begin position="108"/>
        <end position="186"/>
    </location>
</feature>
<keyword evidence="2" id="KW-1133">Transmembrane helix</keyword>
<dbReference type="EMBL" id="KV460222">
    <property type="protein sequence ID" value="OBT97418.1"/>
    <property type="molecule type" value="Genomic_DNA"/>
</dbReference>
<keyword evidence="4" id="KW-1185">Reference proteome</keyword>
<evidence type="ECO:0000256" key="2">
    <source>
        <dbReference type="SAM" id="Phobius"/>
    </source>
</evidence>
<dbReference type="RefSeq" id="XP_018131151.1">
    <property type="nucleotide sequence ID" value="XM_018273733.2"/>
</dbReference>
<feature type="compositionally biased region" description="Low complexity" evidence="1">
    <location>
        <begin position="117"/>
        <end position="126"/>
    </location>
</feature>
<gene>
    <name evidence="3" type="ORF">VE01_04258</name>
</gene>
<feature type="transmembrane region" description="Helical" evidence="2">
    <location>
        <begin position="73"/>
        <end position="104"/>
    </location>
</feature>
<evidence type="ECO:0000313" key="4">
    <source>
        <dbReference type="Proteomes" id="UP000091956"/>
    </source>
</evidence>
<dbReference type="Proteomes" id="UP000091956">
    <property type="component" value="Unassembled WGS sequence"/>
</dbReference>
<reference evidence="3 4" key="1">
    <citation type="submission" date="2016-03" db="EMBL/GenBank/DDBJ databases">
        <title>Comparative genomics of Pseudogymnoascus destructans, the fungus causing white-nose syndrome of bats.</title>
        <authorList>
            <person name="Palmer J.M."/>
            <person name="Drees K.P."/>
            <person name="Foster J.T."/>
            <person name="Lindner D.L."/>
        </authorList>
    </citation>
    <scope>NUCLEOTIDE SEQUENCE [LARGE SCALE GENOMIC DNA]</scope>
    <source>
        <strain evidence="3 4">UAMH 10579</strain>
    </source>
</reference>
<keyword evidence="2" id="KW-0472">Membrane</keyword>
<accession>A0A1B8GNP2</accession>
<feature type="transmembrane region" description="Helical" evidence="2">
    <location>
        <begin position="38"/>
        <end position="61"/>
    </location>
</feature>
<proteinExistence type="predicted"/>